<evidence type="ECO:0000313" key="1">
    <source>
        <dbReference type="EMBL" id="AYF75895.1"/>
    </source>
</evidence>
<evidence type="ECO:0000313" key="2">
    <source>
        <dbReference type="Proteomes" id="UP000267164"/>
    </source>
</evidence>
<dbReference type="KEGG" id="nyu:D7D52_20930"/>
<proteinExistence type="predicted"/>
<dbReference type="EMBL" id="CP032568">
    <property type="protein sequence ID" value="AYF75895.1"/>
    <property type="molecule type" value="Genomic_DNA"/>
</dbReference>
<organism evidence="1 2">
    <name type="scientific">Nocardia yunnanensis</name>
    <dbReference type="NCBI Taxonomy" id="2382165"/>
    <lineage>
        <taxon>Bacteria</taxon>
        <taxon>Bacillati</taxon>
        <taxon>Actinomycetota</taxon>
        <taxon>Actinomycetes</taxon>
        <taxon>Mycobacteriales</taxon>
        <taxon>Nocardiaceae</taxon>
        <taxon>Nocardia</taxon>
    </lineage>
</organism>
<reference evidence="1 2" key="1">
    <citation type="submission" date="2018-09" db="EMBL/GenBank/DDBJ databases">
        <title>Nocardia yunnanensis sp. nov., an actinomycete isolated from a soil sample.</title>
        <authorList>
            <person name="Zhang J."/>
        </authorList>
    </citation>
    <scope>NUCLEOTIDE SEQUENCE [LARGE SCALE GENOMIC DNA]</scope>
    <source>
        <strain evidence="1 2">CFHS0054</strain>
    </source>
</reference>
<sequence>MLGPVAFDEFELGFDMGYAVDPLGAVALGAMHSGVFARDRHDQFHPPELRHPIIGLSAECSAATVETAVHMTEEVRPMNGTTWVLLAGVMVGR</sequence>
<name>A0A386ZH30_9NOCA</name>
<dbReference type="Proteomes" id="UP000267164">
    <property type="component" value="Chromosome"/>
</dbReference>
<keyword evidence="2" id="KW-1185">Reference proteome</keyword>
<protein>
    <submittedName>
        <fullName evidence="1">Uncharacterized protein</fullName>
    </submittedName>
</protein>
<accession>A0A386ZH30</accession>
<dbReference type="OrthoDB" id="5464689at2"/>
<gene>
    <name evidence="1" type="ORF">D7D52_20930</name>
</gene>
<dbReference type="AlphaFoldDB" id="A0A386ZH30"/>